<feature type="transmembrane region" description="Helical" evidence="5">
    <location>
        <begin position="201"/>
        <end position="223"/>
    </location>
</feature>
<dbReference type="InterPro" id="IPR011701">
    <property type="entry name" value="MFS"/>
</dbReference>
<dbReference type="Proteomes" id="UP000001798">
    <property type="component" value="Chromosome 1"/>
</dbReference>
<dbReference type="VEuPathDB" id="FungiDB:Bcin01g04430"/>
<proteinExistence type="predicted"/>
<dbReference type="GeneID" id="5427752"/>
<evidence type="ECO:0000256" key="1">
    <source>
        <dbReference type="ARBA" id="ARBA00004141"/>
    </source>
</evidence>
<dbReference type="InterPro" id="IPR020846">
    <property type="entry name" value="MFS_dom"/>
</dbReference>
<dbReference type="AlphaFoldDB" id="A0A384J5F9"/>
<evidence type="ECO:0000256" key="4">
    <source>
        <dbReference type="ARBA" id="ARBA00023136"/>
    </source>
</evidence>
<reference evidence="7 8" key="3">
    <citation type="journal article" date="2017" name="Mol. Plant Pathol.">
        <title>A gapless genome sequence of the fungus Botrytis cinerea.</title>
        <authorList>
            <person name="Van Kan J.A."/>
            <person name="Stassen J.H."/>
            <person name="Mosbach A."/>
            <person name="Van Der Lee T.A."/>
            <person name="Faino L."/>
            <person name="Farmer A.D."/>
            <person name="Papasotiriou D.G."/>
            <person name="Zhou S."/>
            <person name="Seidl M.F."/>
            <person name="Cottam E."/>
            <person name="Edel D."/>
            <person name="Hahn M."/>
            <person name="Schwartz D.C."/>
            <person name="Dietrich R.A."/>
            <person name="Widdison S."/>
            <person name="Scalliet G."/>
        </authorList>
    </citation>
    <scope>NUCLEOTIDE SEQUENCE [LARGE SCALE GENOMIC DNA]</scope>
    <source>
        <strain evidence="7 8">B05.10</strain>
    </source>
</reference>
<feature type="transmembrane region" description="Helical" evidence="5">
    <location>
        <begin position="47"/>
        <end position="73"/>
    </location>
</feature>
<feature type="transmembrane region" description="Helical" evidence="5">
    <location>
        <begin position="458"/>
        <end position="482"/>
    </location>
</feature>
<name>A0A384J5F9_BOTFB</name>
<feature type="transmembrane region" description="Helical" evidence="5">
    <location>
        <begin position="395"/>
        <end position="414"/>
    </location>
</feature>
<dbReference type="PROSITE" id="PS50850">
    <property type="entry name" value="MFS"/>
    <property type="match status" value="1"/>
</dbReference>
<sequence length="557" mass="61096">MENSVSDTDPIPQILEKVCFDANLESPPISALEETRRASNYLKGWPLHLLTTALMLAIFLPQVEGTIAATALISITNDLRGFNESSWIITAYMLTYTCFLIISAKLSDIFGRKSLLLVSVGLFVIFSAACAGAQSMTQLIILRAFQGIGASGTYALVTVILFELVPSEKYASYTSILAAILGTSLVIGPILGGIICNFTTWRWIFIINVILGAITIVLLSLALPKNYPHHHLPESMYKPKTLSESFSRQQFGRVDFIGTGLLLCAAILLIVALEETGIDYKWNSGFIIAMLTISIISWISFFAWSWRITSWDGTREPIFPWRFLTSRTCAGLFIIVFLTGMPLTVALVQLPLRFQVVNGLSQLNAGVRLLPFLAFTPVGSMVTAGVEGKFKVPPLYMFIAASCLQIAAFTLLSFSPTDSHINHAQYGYQAMAAIAIGSSLASLTVMAPFMVEERDKSVAMAAVLQFRTMGGAIGLAIVTTVMNRYIKTHLSEILTPNQVHEILRSTESLALLPPSALRPVTETFARGFNLQMRILIGTSVAQIPFSMLVWRKKQIVV</sequence>
<feature type="transmembrane region" description="Helical" evidence="5">
    <location>
        <begin position="254"/>
        <end position="273"/>
    </location>
</feature>
<organism evidence="7 8">
    <name type="scientific">Botryotinia fuckeliana (strain B05.10)</name>
    <name type="common">Noble rot fungus</name>
    <name type="synonym">Botrytis cinerea</name>
    <dbReference type="NCBI Taxonomy" id="332648"/>
    <lineage>
        <taxon>Eukaryota</taxon>
        <taxon>Fungi</taxon>
        <taxon>Dikarya</taxon>
        <taxon>Ascomycota</taxon>
        <taxon>Pezizomycotina</taxon>
        <taxon>Leotiomycetes</taxon>
        <taxon>Helotiales</taxon>
        <taxon>Sclerotiniaceae</taxon>
        <taxon>Botrytis</taxon>
    </lineage>
</organism>
<keyword evidence="3 5" id="KW-1133">Transmembrane helix</keyword>
<reference evidence="7 8" key="1">
    <citation type="journal article" date="2011" name="PLoS Genet.">
        <title>Genomic analysis of the necrotrophic fungal pathogens Sclerotinia sclerotiorum and Botrytis cinerea.</title>
        <authorList>
            <person name="Amselem J."/>
            <person name="Cuomo C.A."/>
            <person name="van Kan J.A."/>
            <person name="Viaud M."/>
            <person name="Benito E.P."/>
            <person name="Couloux A."/>
            <person name="Coutinho P.M."/>
            <person name="de Vries R.P."/>
            <person name="Dyer P.S."/>
            <person name="Fillinger S."/>
            <person name="Fournier E."/>
            <person name="Gout L."/>
            <person name="Hahn M."/>
            <person name="Kohn L."/>
            <person name="Lapalu N."/>
            <person name="Plummer K.M."/>
            <person name="Pradier J.M."/>
            <person name="Quevillon E."/>
            <person name="Sharon A."/>
            <person name="Simon A."/>
            <person name="ten Have A."/>
            <person name="Tudzynski B."/>
            <person name="Tudzynski P."/>
            <person name="Wincker P."/>
            <person name="Andrew M."/>
            <person name="Anthouard V."/>
            <person name="Beever R.E."/>
            <person name="Beffa R."/>
            <person name="Benoit I."/>
            <person name="Bouzid O."/>
            <person name="Brault B."/>
            <person name="Chen Z."/>
            <person name="Choquer M."/>
            <person name="Collemare J."/>
            <person name="Cotton P."/>
            <person name="Danchin E.G."/>
            <person name="Da Silva C."/>
            <person name="Gautier A."/>
            <person name="Giraud C."/>
            <person name="Giraud T."/>
            <person name="Gonzalez C."/>
            <person name="Grossetete S."/>
            <person name="Guldener U."/>
            <person name="Henrissat B."/>
            <person name="Howlett B.J."/>
            <person name="Kodira C."/>
            <person name="Kretschmer M."/>
            <person name="Lappartient A."/>
            <person name="Leroch M."/>
            <person name="Levis C."/>
            <person name="Mauceli E."/>
            <person name="Neuveglise C."/>
            <person name="Oeser B."/>
            <person name="Pearson M."/>
            <person name="Poulain J."/>
            <person name="Poussereau N."/>
            <person name="Quesneville H."/>
            <person name="Rascle C."/>
            <person name="Schumacher J."/>
            <person name="Segurens B."/>
            <person name="Sexton A."/>
            <person name="Silva E."/>
            <person name="Sirven C."/>
            <person name="Soanes D.M."/>
            <person name="Talbot N.J."/>
            <person name="Templeton M."/>
            <person name="Yandava C."/>
            <person name="Yarden O."/>
            <person name="Zeng Q."/>
            <person name="Rollins J.A."/>
            <person name="Lebrun M.H."/>
            <person name="Dickman M."/>
        </authorList>
    </citation>
    <scope>NUCLEOTIDE SEQUENCE [LARGE SCALE GENOMIC DNA]</scope>
    <source>
        <strain evidence="7 8">B05.10</strain>
    </source>
</reference>
<dbReference type="Pfam" id="PF07690">
    <property type="entry name" value="MFS_1"/>
    <property type="match status" value="1"/>
</dbReference>
<evidence type="ECO:0000313" key="8">
    <source>
        <dbReference type="Proteomes" id="UP000001798"/>
    </source>
</evidence>
<reference evidence="7 8" key="2">
    <citation type="journal article" date="2012" name="Eukaryot. Cell">
        <title>Genome update of Botrytis cinerea strains B05.10 and T4.</title>
        <authorList>
            <person name="Staats M."/>
            <person name="van Kan J.A."/>
        </authorList>
    </citation>
    <scope>NUCLEOTIDE SEQUENCE [LARGE SCALE GENOMIC DNA]</scope>
    <source>
        <strain evidence="7 8">B05.10</strain>
    </source>
</reference>
<feature type="transmembrane region" description="Helical" evidence="5">
    <location>
        <begin position="85"/>
        <end position="103"/>
    </location>
</feature>
<dbReference type="InterPro" id="IPR036259">
    <property type="entry name" value="MFS_trans_sf"/>
</dbReference>
<feature type="transmembrane region" description="Helical" evidence="5">
    <location>
        <begin position="369"/>
        <end position="388"/>
    </location>
</feature>
<dbReference type="OrthoDB" id="440553at2759"/>
<dbReference type="RefSeq" id="XP_024546232.1">
    <property type="nucleotide sequence ID" value="XM_024690463.1"/>
</dbReference>
<evidence type="ECO:0000259" key="6">
    <source>
        <dbReference type="PROSITE" id="PS50850"/>
    </source>
</evidence>
<gene>
    <name evidence="7" type="ORF">BCIN_01g04430</name>
</gene>
<feature type="transmembrane region" description="Helical" evidence="5">
    <location>
        <begin position="285"/>
        <end position="308"/>
    </location>
</feature>
<dbReference type="PANTHER" id="PTHR23501">
    <property type="entry name" value="MAJOR FACILITATOR SUPERFAMILY"/>
    <property type="match status" value="1"/>
</dbReference>
<dbReference type="SUPFAM" id="SSF103473">
    <property type="entry name" value="MFS general substrate transporter"/>
    <property type="match status" value="2"/>
</dbReference>
<evidence type="ECO:0000256" key="5">
    <source>
        <dbReference type="SAM" id="Phobius"/>
    </source>
</evidence>
<evidence type="ECO:0000256" key="3">
    <source>
        <dbReference type="ARBA" id="ARBA00022989"/>
    </source>
</evidence>
<keyword evidence="4 5" id="KW-0472">Membrane</keyword>
<evidence type="ECO:0000256" key="2">
    <source>
        <dbReference type="ARBA" id="ARBA00022692"/>
    </source>
</evidence>
<feature type="domain" description="Major facilitator superfamily (MFS) profile" evidence="6">
    <location>
        <begin position="50"/>
        <end position="554"/>
    </location>
</feature>
<dbReference type="InterPro" id="IPR005829">
    <property type="entry name" value="Sugar_transporter_CS"/>
</dbReference>
<keyword evidence="8" id="KW-1185">Reference proteome</keyword>
<feature type="transmembrane region" description="Helical" evidence="5">
    <location>
        <begin position="329"/>
        <end position="349"/>
    </location>
</feature>
<dbReference type="GO" id="GO:0022857">
    <property type="term" value="F:transmembrane transporter activity"/>
    <property type="evidence" value="ECO:0007669"/>
    <property type="project" value="InterPro"/>
</dbReference>
<dbReference type="PROSITE" id="PS00216">
    <property type="entry name" value="SUGAR_TRANSPORT_1"/>
    <property type="match status" value="1"/>
</dbReference>
<dbReference type="EMBL" id="CP009805">
    <property type="protein sequence ID" value="ATZ45712.1"/>
    <property type="molecule type" value="Genomic_DNA"/>
</dbReference>
<comment type="subcellular location">
    <subcellularLocation>
        <location evidence="1">Membrane</location>
        <topology evidence="1">Multi-pass membrane protein</topology>
    </subcellularLocation>
</comment>
<keyword evidence="2 5" id="KW-0812">Transmembrane</keyword>
<dbReference type="Gene3D" id="1.20.1250.20">
    <property type="entry name" value="MFS general substrate transporter like domains"/>
    <property type="match status" value="1"/>
</dbReference>
<feature type="transmembrane region" description="Helical" evidence="5">
    <location>
        <begin position="426"/>
        <end position="451"/>
    </location>
</feature>
<dbReference type="PANTHER" id="PTHR23501:SF43">
    <property type="entry name" value="MULTIDRUG TRANSPORTER, PUTATIVE (AFU_ORTHOLOGUE AFUA_6G03040)-RELATED"/>
    <property type="match status" value="1"/>
</dbReference>
<accession>A0A384J5F9</accession>
<evidence type="ECO:0000313" key="7">
    <source>
        <dbReference type="EMBL" id="ATZ45712.1"/>
    </source>
</evidence>
<feature type="transmembrane region" description="Helical" evidence="5">
    <location>
        <begin position="140"/>
        <end position="164"/>
    </location>
</feature>
<feature type="transmembrane region" description="Helical" evidence="5">
    <location>
        <begin position="115"/>
        <end position="134"/>
    </location>
</feature>
<dbReference type="KEGG" id="bfu:BCIN_01g04430"/>
<protein>
    <recommendedName>
        <fullName evidence="6">Major facilitator superfamily (MFS) profile domain-containing protein</fullName>
    </recommendedName>
</protein>
<dbReference type="Gene3D" id="1.20.1720.10">
    <property type="entry name" value="Multidrug resistance protein D"/>
    <property type="match status" value="1"/>
</dbReference>
<dbReference type="GO" id="GO:0005886">
    <property type="term" value="C:plasma membrane"/>
    <property type="evidence" value="ECO:0007669"/>
    <property type="project" value="TreeGrafter"/>
</dbReference>
<feature type="transmembrane region" description="Helical" evidence="5">
    <location>
        <begin position="176"/>
        <end position="195"/>
    </location>
</feature>